<protein>
    <submittedName>
        <fullName evidence="1">Uncharacterized protein</fullName>
    </submittedName>
</protein>
<evidence type="ECO:0000313" key="2">
    <source>
        <dbReference type="Proteomes" id="UP000198620"/>
    </source>
</evidence>
<dbReference type="AlphaFoldDB" id="A0A1H7NPT9"/>
<sequence>MRFVFAHRQVLLNRRYLEAANVGGLDSATRELHRSKQPVRLVFCLSFQNLNYYSPAVFDDIFLLSNGYADLLGCDAVGLRLELLDNAMCPRFHGRG</sequence>
<accession>A0A1H7NPT9</accession>
<dbReference type="EMBL" id="FOBH01000007">
    <property type="protein sequence ID" value="SEL25466.1"/>
    <property type="molecule type" value="Genomic_DNA"/>
</dbReference>
<evidence type="ECO:0000313" key="1">
    <source>
        <dbReference type="EMBL" id="SEL25466.1"/>
    </source>
</evidence>
<gene>
    <name evidence="1" type="ORF">SAMN05216387_10794</name>
</gene>
<dbReference type="Pfam" id="PF08856">
    <property type="entry name" value="DUF1826"/>
    <property type="match status" value="1"/>
</dbReference>
<keyword evidence="2" id="KW-1185">Reference proteome</keyword>
<proteinExistence type="predicted"/>
<dbReference type="Proteomes" id="UP000198620">
    <property type="component" value="Unassembled WGS sequence"/>
</dbReference>
<dbReference type="InterPro" id="IPR014955">
    <property type="entry name" value="DUF1826"/>
</dbReference>
<reference evidence="1 2" key="1">
    <citation type="submission" date="2016-10" db="EMBL/GenBank/DDBJ databases">
        <authorList>
            <person name="de Groot N.N."/>
        </authorList>
    </citation>
    <scope>NUCLEOTIDE SEQUENCE [LARGE SCALE GENOMIC DNA]</scope>
    <source>
        <strain evidence="1 2">Nv1</strain>
    </source>
</reference>
<dbReference type="RefSeq" id="WP_090828875.1">
    <property type="nucleotide sequence ID" value="NZ_FOBH01000007.1"/>
</dbReference>
<name>A0A1H7NPT9_9PROT</name>
<organism evidence="1 2">
    <name type="scientific">Nitrosovibrio tenuis</name>
    <dbReference type="NCBI Taxonomy" id="1233"/>
    <lineage>
        <taxon>Bacteria</taxon>
        <taxon>Pseudomonadati</taxon>
        <taxon>Pseudomonadota</taxon>
        <taxon>Betaproteobacteria</taxon>
        <taxon>Nitrosomonadales</taxon>
        <taxon>Nitrosomonadaceae</taxon>
        <taxon>Nitrosovibrio</taxon>
    </lineage>
</organism>
<dbReference type="OrthoDB" id="5342505at2"/>